<evidence type="ECO:0000313" key="10">
    <source>
        <dbReference type="Proteomes" id="UP001163255"/>
    </source>
</evidence>
<proteinExistence type="inferred from homology"/>
<comment type="similarity">
    <text evidence="7">Belongs to the glycosyltransferase 87 family.</text>
</comment>
<dbReference type="Proteomes" id="UP001163255">
    <property type="component" value="Chromosome"/>
</dbReference>
<name>A0ABY6GW58_9GAMM</name>
<dbReference type="Pfam" id="PF09594">
    <property type="entry name" value="GT87"/>
    <property type="match status" value="1"/>
</dbReference>
<feature type="transmembrane region" description="Helical" evidence="8">
    <location>
        <begin position="16"/>
        <end position="34"/>
    </location>
</feature>
<evidence type="ECO:0000256" key="1">
    <source>
        <dbReference type="ARBA" id="ARBA00004651"/>
    </source>
</evidence>
<keyword evidence="5 8" id="KW-1133">Transmembrane helix</keyword>
<evidence type="ECO:0000256" key="3">
    <source>
        <dbReference type="ARBA" id="ARBA00022679"/>
    </source>
</evidence>
<dbReference type="EMBL" id="CP103300">
    <property type="protein sequence ID" value="UYM17001.1"/>
    <property type="molecule type" value="Genomic_DNA"/>
</dbReference>
<evidence type="ECO:0000256" key="4">
    <source>
        <dbReference type="ARBA" id="ARBA00022692"/>
    </source>
</evidence>
<organism evidence="9 10">
    <name type="scientific">Endozoicomonas euniceicola</name>
    <dbReference type="NCBI Taxonomy" id="1234143"/>
    <lineage>
        <taxon>Bacteria</taxon>
        <taxon>Pseudomonadati</taxon>
        <taxon>Pseudomonadota</taxon>
        <taxon>Gammaproteobacteria</taxon>
        <taxon>Oceanospirillales</taxon>
        <taxon>Endozoicomonadaceae</taxon>
        <taxon>Endozoicomonas</taxon>
    </lineage>
</organism>
<reference evidence="9" key="1">
    <citation type="submission" date="2022-10" db="EMBL/GenBank/DDBJ databases">
        <title>Completed Genome Sequence of two octocoral isolated bacterium, Endozoicomonas euniceicola EF212T and Endozoicomonas gorgoniicola PS125T.</title>
        <authorList>
            <person name="Chiou Y.-J."/>
            <person name="Chen Y.-H."/>
        </authorList>
    </citation>
    <scope>NUCLEOTIDE SEQUENCE</scope>
    <source>
        <strain evidence="9">EF212</strain>
    </source>
</reference>
<feature type="transmembrane region" description="Helical" evidence="8">
    <location>
        <begin position="88"/>
        <end position="109"/>
    </location>
</feature>
<feature type="transmembrane region" description="Helical" evidence="8">
    <location>
        <begin position="234"/>
        <end position="254"/>
    </location>
</feature>
<feature type="transmembrane region" description="Helical" evidence="8">
    <location>
        <begin position="310"/>
        <end position="328"/>
    </location>
</feature>
<comment type="subcellular location">
    <subcellularLocation>
        <location evidence="1">Cell membrane</location>
        <topology evidence="1">Multi-pass membrane protein</topology>
    </subcellularLocation>
</comment>
<dbReference type="RefSeq" id="WP_262599403.1">
    <property type="nucleotide sequence ID" value="NZ_CP103300.1"/>
</dbReference>
<feature type="transmembrane region" description="Helical" evidence="8">
    <location>
        <begin position="164"/>
        <end position="186"/>
    </location>
</feature>
<dbReference type="InterPro" id="IPR018584">
    <property type="entry name" value="GT87"/>
</dbReference>
<evidence type="ECO:0000256" key="5">
    <source>
        <dbReference type="ARBA" id="ARBA00022989"/>
    </source>
</evidence>
<keyword evidence="3" id="KW-0808">Transferase</keyword>
<evidence type="ECO:0000256" key="7">
    <source>
        <dbReference type="ARBA" id="ARBA00024033"/>
    </source>
</evidence>
<feature type="transmembrane region" description="Helical" evidence="8">
    <location>
        <begin position="260"/>
        <end position="278"/>
    </location>
</feature>
<feature type="transmembrane region" description="Helical" evidence="8">
    <location>
        <begin position="55"/>
        <end position="76"/>
    </location>
</feature>
<protein>
    <submittedName>
        <fullName evidence="9">DUF2029 domain-containing protein</fullName>
    </submittedName>
</protein>
<keyword evidence="10" id="KW-1185">Reference proteome</keyword>
<keyword evidence="6 8" id="KW-0472">Membrane</keyword>
<sequence length="391" mass="44596">MHSNNILKNTTGFEKLGLFLWLLAFILIFAKVILEPGSHSVVDNYLLGGQRWTDRVALYSGPGGFIYTPLFAVLFTPFLHISEAMTDLIWRLFIIILYLYALICLIYMINNRSPGTLGKWLGMMSIIAVPIAFSGFRNGQVNVILTAVMVLVVCQIAEKRWNSAALILALVMSLKPTFIVFFLLATTLFRPLWFRVPPLMLLFLALPILFGGWEYSWQQYINFVDMAQSAMHHGVHTQNFASLFNVFQVFGLFISDHSQHLIKVILAGVTWLLCWFAIRQFDIKTALLYLLTLASCYHLMFNPRSVNTDYIILGTVLALWFACAIYLWQNKYLAIAVGLISLGVLQAFELSRWLVPGSTSWVNPLMGLTFTLLVVWQLFHKRQFISDTQVE</sequence>
<evidence type="ECO:0000256" key="2">
    <source>
        <dbReference type="ARBA" id="ARBA00022475"/>
    </source>
</evidence>
<feature type="transmembrane region" description="Helical" evidence="8">
    <location>
        <begin position="192"/>
        <end position="213"/>
    </location>
</feature>
<gene>
    <name evidence="9" type="ORF">NX720_03485</name>
</gene>
<evidence type="ECO:0000256" key="6">
    <source>
        <dbReference type="ARBA" id="ARBA00023136"/>
    </source>
</evidence>
<keyword evidence="4 8" id="KW-0812">Transmembrane</keyword>
<feature type="transmembrane region" description="Helical" evidence="8">
    <location>
        <begin position="335"/>
        <end position="355"/>
    </location>
</feature>
<feature type="transmembrane region" description="Helical" evidence="8">
    <location>
        <begin position="361"/>
        <end position="379"/>
    </location>
</feature>
<evidence type="ECO:0000313" key="9">
    <source>
        <dbReference type="EMBL" id="UYM17001.1"/>
    </source>
</evidence>
<feature type="transmembrane region" description="Helical" evidence="8">
    <location>
        <begin position="116"/>
        <end position="133"/>
    </location>
</feature>
<accession>A0ABY6GW58</accession>
<feature type="transmembrane region" description="Helical" evidence="8">
    <location>
        <begin position="139"/>
        <end position="157"/>
    </location>
</feature>
<keyword evidence="2" id="KW-1003">Cell membrane</keyword>
<evidence type="ECO:0000256" key="8">
    <source>
        <dbReference type="SAM" id="Phobius"/>
    </source>
</evidence>